<sequence>MNDSSLLVESLDKDWEDSSSEQLNAKEADPLLEAPRETQHSKDSIKEELIEEVDVFDEKPNELSDHDANSVTPVENNNGESFVLKISTETTDSDVNLPKSIDDEENSNYTVVESSVLSDSINLSVGETQRFIMQFNAGEVTLTPDVGNDSTVATSSDAIAQPTAATDDRDQIIDTPVINTTENKPPQISVKRKKIVKPVCQGERLVRKNATESNTKKKKFDKHESNVPSVYSYSEIKRHQERLTLKALQDDSSSDSDSKSSEDNFDPDLDVNLRIFEASDKNTEKNVIIGEIHCDMAAENENAVDVTSEKQSKNTVFKLSVNTDVQIDKESYARVSDISTMRISDESDERMNKIFINDDEGADDISDNEIDGLNSFYDDDLFSDNDSDLEILTSNSISRKRSSAPIMRKERPTDSDKRTMYDLIYDTVIPAPRSKVKSNEVKSKSEPKKKAIRKPKANSTKSTKKKGETSSPEKENGGETVPTRDEKTTAESKTPSNEKDPEELGGSCKDTAVTDSNEVKDEKTNDALPVPQLKVNADGEVIIDTDSLMIEQTGVAEARQAIANSEVVEETGLHYRSYSKKNNFKRQWSPHDTLKFYDVLSVVGTDFTLMATLFPGRTRNCIKRKYKREEKANRDLIMKALTCKQKFNIGLLEKELKLKEERVNLLKKNAKKVKQDEKASKKKDEPPKKAKSKTSNKRKSEKLIYFWIVAQCFCLDC</sequence>
<feature type="compositionally biased region" description="Basic residues" evidence="2">
    <location>
        <begin position="689"/>
        <end position="698"/>
    </location>
</feature>
<feature type="region of interest" description="Disordered" evidence="2">
    <location>
        <begin position="435"/>
        <end position="527"/>
    </location>
</feature>
<comment type="caution">
    <text evidence="4">The sequence shown here is derived from an EMBL/GenBank/DDBJ whole genome shotgun (WGS) entry which is preliminary data.</text>
</comment>
<dbReference type="GO" id="GO:0005634">
    <property type="term" value="C:nucleus"/>
    <property type="evidence" value="ECO:0007669"/>
    <property type="project" value="UniProtKB-SubCell"/>
</dbReference>
<dbReference type="GO" id="GO:0000126">
    <property type="term" value="C:transcription factor TFIIIB complex"/>
    <property type="evidence" value="ECO:0007669"/>
    <property type="project" value="TreeGrafter"/>
</dbReference>
<feature type="compositionally biased region" description="Basic and acidic residues" evidence="2">
    <location>
        <begin position="673"/>
        <end position="688"/>
    </location>
</feature>
<dbReference type="SMART" id="SM00717">
    <property type="entry name" value="SANT"/>
    <property type="match status" value="1"/>
</dbReference>
<feature type="region of interest" description="Disordered" evidence="2">
    <location>
        <begin position="206"/>
        <end position="226"/>
    </location>
</feature>
<dbReference type="InterPro" id="IPR001005">
    <property type="entry name" value="SANT/Myb"/>
</dbReference>
<dbReference type="Pfam" id="PF15963">
    <property type="entry name" value="Myb_DNA-bind_7"/>
    <property type="match status" value="1"/>
</dbReference>
<dbReference type="GO" id="GO:0001156">
    <property type="term" value="F:TFIIIC-class transcription factor complex binding"/>
    <property type="evidence" value="ECO:0007669"/>
    <property type="project" value="TreeGrafter"/>
</dbReference>
<organism evidence="4 5">
    <name type="scientific">Parthenolecanium corni</name>
    <dbReference type="NCBI Taxonomy" id="536013"/>
    <lineage>
        <taxon>Eukaryota</taxon>
        <taxon>Metazoa</taxon>
        <taxon>Ecdysozoa</taxon>
        <taxon>Arthropoda</taxon>
        <taxon>Hexapoda</taxon>
        <taxon>Insecta</taxon>
        <taxon>Pterygota</taxon>
        <taxon>Neoptera</taxon>
        <taxon>Paraneoptera</taxon>
        <taxon>Hemiptera</taxon>
        <taxon>Sternorrhyncha</taxon>
        <taxon>Coccoidea</taxon>
        <taxon>Coccidae</taxon>
        <taxon>Parthenolecanium</taxon>
    </lineage>
</organism>
<accession>A0AAN9Y337</accession>
<evidence type="ECO:0000259" key="3">
    <source>
        <dbReference type="SMART" id="SM00717"/>
    </source>
</evidence>
<dbReference type="PANTHER" id="PTHR22929:SF0">
    <property type="entry name" value="TRANSCRIPTION FACTOR TFIIIB COMPONENT B'' HOMOLOG"/>
    <property type="match status" value="1"/>
</dbReference>
<feature type="compositionally biased region" description="Polar residues" evidence="2">
    <location>
        <begin position="69"/>
        <end position="79"/>
    </location>
</feature>
<keyword evidence="5" id="KW-1185">Reference proteome</keyword>
<feature type="compositionally biased region" description="Basic and acidic residues" evidence="2">
    <location>
        <begin position="465"/>
        <end position="490"/>
    </location>
</feature>
<evidence type="ECO:0000313" key="4">
    <source>
        <dbReference type="EMBL" id="KAK7588245.1"/>
    </source>
</evidence>
<dbReference type="InterPro" id="IPR009057">
    <property type="entry name" value="Homeodomain-like_sf"/>
</dbReference>
<feature type="region of interest" description="Disordered" evidence="2">
    <location>
        <begin position="1"/>
        <end position="79"/>
    </location>
</feature>
<feature type="region of interest" description="Disordered" evidence="2">
    <location>
        <begin position="399"/>
        <end position="419"/>
    </location>
</feature>
<feature type="region of interest" description="Disordered" evidence="2">
    <location>
        <begin position="669"/>
        <end position="698"/>
    </location>
</feature>
<evidence type="ECO:0000256" key="1">
    <source>
        <dbReference type="ARBA" id="ARBA00004123"/>
    </source>
</evidence>
<name>A0AAN9Y337_9HEMI</name>
<reference evidence="4 5" key="1">
    <citation type="submission" date="2024-03" db="EMBL/GenBank/DDBJ databases">
        <title>Adaptation during the transition from Ophiocordyceps entomopathogen to insect associate is accompanied by gene loss and intensified selection.</title>
        <authorList>
            <person name="Ward C.M."/>
            <person name="Onetto C.A."/>
            <person name="Borneman A.R."/>
        </authorList>
    </citation>
    <scope>NUCLEOTIDE SEQUENCE [LARGE SCALE GENOMIC DNA]</scope>
    <source>
        <strain evidence="4">AWRI1</strain>
        <tissue evidence="4">Single Adult Female</tissue>
    </source>
</reference>
<dbReference type="InterPro" id="IPR039467">
    <property type="entry name" value="TFIIIB_B''_Myb"/>
</dbReference>
<feature type="compositionally biased region" description="Basic and acidic residues" evidence="2">
    <location>
        <begin position="24"/>
        <end position="48"/>
    </location>
</feature>
<evidence type="ECO:0000313" key="5">
    <source>
        <dbReference type="Proteomes" id="UP001367676"/>
    </source>
</evidence>
<gene>
    <name evidence="4" type="ORF">V9T40_005490</name>
</gene>
<dbReference type="AlphaFoldDB" id="A0AAN9Y337"/>
<dbReference type="GO" id="GO:0070898">
    <property type="term" value="P:RNA polymerase III preinitiation complex assembly"/>
    <property type="evidence" value="ECO:0007669"/>
    <property type="project" value="TreeGrafter"/>
</dbReference>
<dbReference type="SUPFAM" id="SSF46689">
    <property type="entry name" value="Homeodomain-like"/>
    <property type="match status" value="1"/>
</dbReference>
<feature type="domain" description="Myb-like" evidence="3">
    <location>
        <begin position="584"/>
        <end position="632"/>
    </location>
</feature>
<feature type="compositionally biased region" description="Basic and acidic residues" evidence="2">
    <location>
        <begin position="437"/>
        <end position="449"/>
    </location>
</feature>
<dbReference type="Proteomes" id="UP001367676">
    <property type="component" value="Unassembled WGS sequence"/>
</dbReference>
<feature type="compositionally biased region" description="Basic and acidic residues" evidence="2">
    <location>
        <begin position="407"/>
        <end position="419"/>
    </location>
</feature>
<proteinExistence type="predicted"/>
<protein>
    <recommendedName>
        <fullName evidence="3">Myb-like domain-containing protein</fullName>
    </recommendedName>
</protein>
<dbReference type="EMBL" id="JBBCAQ010000023">
    <property type="protein sequence ID" value="KAK7588245.1"/>
    <property type="molecule type" value="Genomic_DNA"/>
</dbReference>
<dbReference type="PANTHER" id="PTHR22929">
    <property type="entry name" value="RNA POLYMERASE III TRANSCRIPTION INITIATION FACTOR B"/>
    <property type="match status" value="1"/>
</dbReference>
<feature type="compositionally biased region" description="Basic and acidic residues" evidence="2">
    <location>
        <begin position="56"/>
        <end position="68"/>
    </location>
</feature>
<feature type="region of interest" description="Disordered" evidence="2">
    <location>
        <begin position="247"/>
        <end position="266"/>
    </location>
</feature>
<evidence type="ECO:0000256" key="2">
    <source>
        <dbReference type="SAM" id="MobiDB-lite"/>
    </source>
</evidence>
<comment type="subcellular location">
    <subcellularLocation>
        <location evidence="1">Nucleus</location>
    </subcellularLocation>
</comment>